<dbReference type="Proteomes" id="UP000531216">
    <property type="component" value="Unassembled WGS sequence"/>
</dbReference>
<accession>A0A7W6C246</accession>
<comment type="caution">
    <text evidence="2">The sequence shown here is derived from an EMBL/GenBank/DDBJ whole genome shotgun (WGS) entry which is preliminary data.</text>
</comment>
<evidence type="ECO:0000313" key="2">
    <source>
        <dbReference type="EMBL" id="MBB3938111.1"/>
    </source>
</evidence>
<feature type="compositionally biased region" description="Polar residues" evidence="1">
    <location>
        <begin position="53"/>
        <end position="63"/>
    </location>
</feature>
<protein>
    <submittedName>
        <fullName evidence="2">Uncharacterized protein</fullName>
    </submittedName>
</protein>
<sequence length="63" mass="6640">MGSKTKESIIGVAAGISSLTMPSGLPQSHDALAETHGQHQEARRDDAVKANEIENNQRPSGQS</sequence>
<evidence type="ECO:0000313" key="3">
    <source>
        <dbReference type="Proteomes" id="UP000531216"/>
    </source>
</evidence>
<dbReference type="EMBL" id="JACIDO010000017">
    <property type="protein sequence ID" value="MBB3938111.1"/>
    <property type="molecule type" value="Genomic_DNA"/>
</dbReference>
<feature type="region of interest" description="Disordered" evidence="1">
    <location>
        <begin position="17"/>
        <end position="63"/>
    </location>
</feature>
<dbReference type="AlphaFoldDB" id="A0A7W6C246"/>
<organism evidence="2 3">
    <name type="scientific">Aureimonas phyllosphaerae</name>
    <dbReference type="NCBI Taxonomy" id="1166078"/>
    <lineage>
        <taxon>Bacteria</taxon>
        <taxon>Pseudomonadati</taxon>
        <taxon>Pseudomonadota</taxon>
        <taxon>Alphaproteobacteria</taxon>
        <taxon>Hyphomicrobiales</taxon>
        <taxon>Aurantimonadaceae</taxon>
        <taxon>Aureimonas</taxon>
    </lineage>
</organism>
<dbReference type="RefSeq" id="WP_139224729.1">
    <property type="nucleotide sequence ID" value="NZ_FOOA01000028.1"/>
</dbReference>
<reference evidence="2 3" key="1">
    <citation type="submission" date="2020-08" db="EMBL/GenBank/DDBJ databases">
        <title>Genomic Encyclopedia of Type Strains, Phase IV (KMG-IV): sequencing the most valuable type-strain genomes for metagenomic binning, comparative biology and taxonomic classification.</title>
        <authorList>
            <person name="Goeker M."/>
        </authorList>
    </citation>
    <scope>NUCLEOTIDE SEQUENCE [LARGE SCALE GENOMIC DNA]</scope>
    <source>
        <strain evidence="2 3">DSM 25024</strain>
    </source>
</reference>
<proteinExistence type="predicted"/>
<name>A0A7W6C246_9HYPH</name>
<evidence type="ECO:0000256" key="1">
    <source>
        <dbReference type="SAM" id="MobiDB-lite"/>
    </source>
</evidence>
<keyword evidence="3" id="KW-1185">Reference proteome</keyword>
<gene>
    <name evidence="2" type="ORF">GGR05_004281</name>
</gene>
<feature type="compositionally biased region" description="Basic and acidic residues" evidence="1">
    <location>
        <begin position="31"/>
        <end position="52"/>
    </location>
</feature>